<dbReference type="RefSeq" id="WP_119852202.1">
    <property type="nucleotide sequence ID" value="NZ_QYSE01000001.1"/>
</dbReference>
<dbReference type="InterPro" id="IPR036942">
    <property type="entry name" value="Beta-barrel_TonB_sf"/>
</dbReference>
<protein>
    <submittedName>
        <fullName evidence="9">TonB-dependent receptor</fullName>
    </submittedName>
</protein>
<gene>
    <name evidence="9" type="ORF">D4741_05035</name>
</gene>
<dbReference type="SUPFAM" id="SSF56935">
    <property type="entry name" value="Porins"/>
    <property type="match status" value="1"/>
</dbReference>
<keyword evidence="4 7" id="KW-0812">Transmembrane</keyword>
<evidence type="ECO:0000256" key="8">
    <source>
        <dbReference type="SAM" id="SignalP"/>
    </source>
</evidence>
<dbReference type="GO" id="GO:0009279">
    <property type="term" value="C:cell outer membrane"/>
    <property type="evidence" value="ECO:0007669"/>
    <property type="project" value="UniProtKB-SubCell"/>
</dbReference>
<accession>A0A3A3EMS6</accession>
<keyword evidence="3 7" id="KW-1134">Transmembrane beta strand</keyword>
<keyword evidence="2 7" id="KW-0813">Transport</keyword>
<dbReference type="PROSITE" id="PS52016">
    <property type="entry name" value="TONB_DEPENDENT_REC_3"/>
    <property type="match status" value="1"/>
</dbReference>
<reference evidence="9 10" key="1">
    <citation type="submission" date="2018-09" db="EMBL/GenBank/DDBJ databases">
        <title>Identification of marine bacteria producing industrial enzymes.</title>
        <authorList>
            <person name="Cheng T.H."/>
            <person name="Saidin J."/>
            <person name="Muhd D.D."/>
            <person name="Isa M.N.M."/>
            <person name="Bakar M.F.A."/>
            <person name="Ismail N."/>
        </authorList>
    </citation>
    <scope>NUCLEOTIDE SEQUENCE [LARGE SCALE GENOMIC DNA]</scope>
    <source>
        <strain evidence="9 10">MNAD 1.6</strain>
    </source>
</reference>
<keyword evidence="9" id="KW-0675">Receptor</keyword>
<comment type="caution">
    <text evidence="9">The sequence shown here is derived from an EMBL/GenBank/DDBJ whole genome shotgun (WGS) entry which is preliminary data.</text>
</comment>
<comment type="subcellular location">
    <subcellularLocation>
        <location evidence="1 7">Cell outer membrane</location>
        <topology evidence="1 7">Multi-pass membrane protein</topology>
    </subcellularLocation>
</comment>
<feature type="chain" id="PRO_5017412008" evidence="8">
    <location>
        <begin position="21"/>
        <end position="892"/>
    </location>
</feature>
<organism evidence="9 10">
    <name type="scientific">Pseudoalteromonas gelatinilytica</name>
    <dbReference type="NCBI Taxonomy" id="1703256"/>
    <lineage>
        <taxon>Bacteria</taxon>
        <taxon>Pseudomonadati</taxon>
        <taxon>Pseudomonadota</taxon>
        <taxon>Gammaproteobacteria</taxon>
        <taxon>Alteromonadales</taxon>
        <taxon>Pseudoalteromonadaceae</taxon>
        <taxon>Pseudoalteromonas</taxon>
    </lineage>
</organism>
<dbReference type="InterPro" id="IPR039426">
    <property type="entry name" value="TonB-dep_rcpt-like"/>
</dbReference>
<sequence length="892" mass="100870">MQIRYLSACLMLLLNASLHANEVKEQTIKPLCEPSKDQHCNADDIERITVKGQYIGIEVPEVIGRAYLDRNFIEATPKGNGDINELIGLLPGVLLSESHFSIDSLAEVSAPEISISGAKPWQTGFMIDGMNYNNRLDPASSSRISSSENDVYGGVQSMNVNSQLVESITVYDHNIPADYGDFSGGVIDAETISPFSKDTKISLGVRTNQSDWGEYHIIRGEDNDNDNPLAEQEALEPPVFEKTDIDLMLQKRINDKHALLFNLSYLKSDISSISLQEMKTEHRENINGLLKYSYRDGWVDALDLTFLYAPYKSQSFLDDVLDSDYEIDGGNTGFIANLSEETSLGFWRSEFNASQSDNNRSAPAHFYQWLQAKGKEWGQYADQDTDGEDGSVILLSEIGGYGNLENTQTTFNWRNSLTLNRKNWGKTEHAIRIGAELNHQNVERNRAQNYYKYDSPVQYSSSQNSLNCSGYTIDCIEESFYVDLDTLAEQLGGSIDFNNPEHLLAYSNNVASTAQYFNSRLVTPSEQIDVSLNKAALYATDVITWKQFDFHLGVRYDYDDFFKNHNIAPRLSMGYDVFNDGNTLLTAGLNRYYDAGLLAYKIKEQQKFAYREYRPIQNGYLQAWLPSSYTGNFRYIYDDVKSPYDDEVALGIRHATENFGNLSLKYVKRFKRDQLARNEETNLHNDGYKYITMENTGTGESERYSVSWDAKFGDHSLWANISYSENSESNTDYTATSDNTPIESLVYYKDQIISLSELNTIKANFGRPVAANFGWNTFWTDNLSTGLTATYSGSYTTAVLGSSSRVIGVESECSGCESINTAIPIYKDYEYKARVMVSLNTSWEYQITQKQSLQLRVDISNLFNARTYSVIEGKSGVEPGRMFWLGVTYNYE</sequence>
<evidence type="ECO:0000256" key="4">
    <source>
        <dbReference type="ARBA" id="ARBA00022692"/>
    </source>
</evidence>
<dbReference type="Proteomes" id="UP000265938">
    <property type="component" value="Unassembled WGS sequence"/>
</dbReference>
<evidence type="ECO:0000256" key="7">
    <source>
        <dbReference type="PROSITE-ProRule" id="PRU01360"/>
    </source>
</evidence>
<evidence type="ECO:0000256" key="1">
    <source>
        <dbReference type="ARBA" id="ARBA00004571"/>
    </source>
</evidence>
<comment type="similarity">
    <text evidence="7">Belongs to the TonB-dependent receptor family.</text>
</comment>
<feature type="signal peptide" evidence="8">
    <location>
        <begin position="1"/>
        <end position="20"/>
    </location>
</feature>
<dbReference type="Gene3D" id="2.170.130.10">
    <property type="entry name" value="TonB-dependent receptor, plug domain"/>
    <property type="match status" value="1"/>
</dbReference>
<keyword evidence="8" id="KW-0732">Signal</keyword>
<dbReference type="Gene3D" id="2.40.170.20">
    <property type="entry name" value="TonB-dependent receptor, beta-barrel domain"/>
    <property type="match status" value="1"/>
</dbReference>
<evidence type="ECO:0000313" key="9">
    <source>
        <dbReference type="EMBL" id="RJF37439.1"/>
    </source>
</evidence>
<evidence type="ECO:0000256" key="5">
    <source>
        <dbReference type="ARBA" id="ARBA00023136"/>
    </source>
</evidence>
<evidence type="ECO:0000313" key="10">
    <source>
        <dbReference type="Proteomes" id="UP000265938"/>
    </source>
</evidence>
<dbReference type="InterPro" id="IPR037066">
    <property type="entry name" value="Plug_dom_sf"/>
</dbReference>
<keyword evidence="5 7" id="KW-0472">Membrane</keyword>
<name>A0A3A3EMS6_9GAMM</name>
<dbReference type="EMBL" id="QYSE01000001">
    <property type="protein sequence ID" value="RJF37439.1"/>
    <property type="molecule type" value="Genomic_DNA"/>
</dbReference>
<evidence type="ECO:0000256" key="3">
    <source>
        <dbReference type="ARBA" id="ARBA00022452"/>
    </source>
</evidence>
<dbReference type="AlphaFoldDB" id="A0A3A3EMS6"/>
<evidence type="ECO:0000256" key="6">
    <source>
        <dbReference type="ARBA" id="ARBA00023237"/>
    </source>
</evidence>
<keyword evidence="6 7" id="KW-0998">Cell outer membrane</keyword>
<proteinExistence type="inferred from homology"/>
<evidence type="ECO:0000256" key="2">
    <source>
        <dbReference type="ARBA" id="ARBA00022448"/>
    </source>
</evidence>